<organism evidence="2 3">
    <name type="scientific">Neoarthrinium moseri</name>
    <dbReference type="NCBI Taxonomy" id="1658444"/>
    <lineage>
        <taxon>Eukaryota</taxon>
        <taxon>Fungi</taxon>
        <taxon>Dikarya</taxon>
        <taxon>Ascomycota</taxon>
        <taxon>Pezizomycotina</taxon>
        <taxon>Sordariomycetes</taxon>
        <taxon>Xylariomycetidae</taxon>
        <taxon>Amphisphaeriales</taxon>
        <taxon>Apiosporaceae</taxon>
        <taxon>Neoarthrinium</taxon>
    </lineage>
</organism>
<sequence length="741" mass="82101">MEIVQQFCEDKALSELQFSHIFFREGDTLVIIDFPAVTSFRNPVSCCAARWGKMDFRIDSKKLIRSGSSVLANLLSDSMQRRFLRRHGLTRETLPENVRYVVDLTPPSEGEESAFLVADLYLPSAVVDWWMAKDRLGVSWYLVCGHDDKCNDHGKVVNDCAKVAGWVSAARPEAEDTESGDPNIYRIPLELPEIELSPTRQIEHYCPIRHRVAIIRLLLHVKGEHLVLNSAPRVYTAVGVAKALDLTRTISSSVRAWLEDGRNSSFVDINPEIAMKMAWDLQLSDVVRTAMRIIVVERALEGGTKVGRTTLFGRPRGDLPDDINNVIEHATDNLRTRVKEAANALCHTGAYDWLKVPAWQILKQIGDSLPTIFSFPALQQTAYQLQSLRRHYKKIVACLLEYINKAVLGSLKAVPHPERVKIIDNNRLAFLQRGYASLAGATITDIIGSMSNEQRLLTRAFWARLKEETGDFKIFSQLLYRAILFFTALANGLLPHLNAQFPTGISINAAKFHNQLAKSVQKSFDAWAPWDNQLEFRIMRTEHLALGLSEDEMKFLPLWAGGLDDGSGGVFDETTIPDTDMGAIGPGPSYVTGKTVAPSTTAASAMTIVGGASLQAVQSGTSMSNTDSYVQVSKASSAGWSKSSDFSLRNKIDAWTLAEEDSLDNSDGNNTPTEGASDYEMEATTNDPVGSFSDQELNLQDDSDTMDGLDIEENGSSDNATSNRTSPDAESEFDDWEDIYN</sequence>
<evidence type="ECO:0000256" key="1">
    <source>
        <dbReference type="SAM" id="MobiDB-lite"/>
    </source>
</evidence>
<keyword evidence="3" id="KW-1185">Reference proteome</keyword>
<comment type="caution">
    <text evidence="2">The sequence shown here is derived from an EMBL/GenBank/DDBJ whole genome shotgun (WGS) entry which is preliminary data.</text>
</comment>
<dbReference type="Proteomes" id="UP000829685">
    <property type="component" value="Unassembled WGS sequence"/>
</dbReference>
<feature type="compositionally biased region" description="Polar residues" evidence="1">
    <location>
        <begin position="665"/>
        <end position="674"/>
    </location>
</feature>
<name>A0A9Q0ANP4_9PEZI</name>
<dbReference type="EMBL" id="JAFIMR010000022">
    <property type="protein sequence ID" value="KAI1865116.1"/>
    <property type="molecule type" value="Genomic_DNA"/>
</dbReference>
<gene>
    <name evidence="2" type="ORF">JX265_008163</name>
</gene>
<feature type="compositionally biased region" description="Acidic residues" evidence="1">
    <location>
        <begin position="699"/>
        <end position="715"/>
    </location>
</feature>
<evidence type="ECO:0000313" key="3">
    <source>
        <dbReference type="Proteomes" id="UP000829685"/>
    </source>
</evidence>
<accession>A0A9Q0ANP4</accession>
<proteinExistence type="predicted"/>
<evidence type="ECO:0000313" key="2">
    <source>
        <dbReference type="EMBL" id="KAI1865116.1"/>
    </source>
</evidence>
<protein>
    <submittedName>
        <fullName evidence="2">Uncharacterized protein</fullName>
    </submittedName>
</protein>
<feature type="region of interest" description="Disordered" evidence="1">
    <location>
        <begin position="659"/>
        <end position="741"/>
    </location>
</feature>
<dbReference type="AlphaFoldDB" id="A0A9Q0ANP4"/>
<feature type="compositionally biased region" description="Polar residues" evidence="1">
    <location>
        <begin position="683"/>
        <end position="698"/>
    </location>
</feature>
<feature type="compositionally biased region" description="Acidic residues" evidence="1">
    <location>
        <begin position="729"/>
        <end position="741"/>
    </location>
</feature>
<feature type="compositionally biased region" description="Polar residues" evidence="1">
    <location>
        <begin position="716"/>
        <end position="728"/>
    </location>
</feature>
<reference evidence="2" key="1">
    <citation type="submission" date="2021-03" db="EMBL/GenBank/DDBJ databases">
        <title>Revisited historic fungal species revealed as producer of novel bioactive compounds through whole genome sequencing and comparative genomics.</title>
        <authorList>
            <person name="Vignolle G.A."/>
            <person name="Hochenegger N."/>
            <person name="Mach R.L."/>
            <person name="Mach-Aigner A.R."/>
            <person name="Javad Rahimi M."/>
            <person name="Salim K.A."/>
            <person name="Chan C.M."/>
            <person name="Lim L.B.L."/>
            <person name="Cai F."/>
            <person name="Druzhinina I.S."/>
            <person name="U'Ren J.M."/>
            <person name="Derntl C."/>
        </authorList>
    </citation>
    <scope>NUCLEOTIDE SEQUENCE</scope>
    <source>
        <strain evidence="2">TUCIM 5799</strain>
    </source>
</reference>